<proteinExistence type="predicted"/>
<sequence length="96" mass="10710">MSRPEPCVLFAQSFVHSQLGEYVDEVIFEEPIVITACEILEQNASPSASTVTLVGGISHQKLLQLVNKRFPHLFGVVVNKEGSMEKFWEVDPSRGH</sequence>
<reference evidence="1" key="1">
    <citation type="journal article" date="2023" name="Nat. Commun.">
        <title>Diploid and tetraploid genomes of Acorus and the evolution of monocots.</title>
        <authorList>
            <person name="Ma L."/>
            <person name="Liu K.W."/>
            <person name="Li Z."/>
            <person name="Hsiao Y.Y."/>
            <person name="Qi Y."/>
            <person name="Fu T."/>
            <person name="Tang G.D."/>
            <person name="Zhang D."/>
            <person name="Sun W.H."/>
            <person name="Liu D.K."/>
            <person name="Li Y."/>
            <person name="Chen G.Z."/>
            <person name="Liu X.D."/>
            <person name="Liao X.Y."/>
            <person name="Jiang Y.T."/>
            <person name="Yu X."/>
            <person name="Hao Y."/>
            <person name="Huang J."/>
            <person name="Zhao X.W."/>
            <person name="Ke S."/>
            <person name="Chen Y.Y."/>
            <person name="Wu W.L."/>
            <person name="Hsu J.L."/>
            <person name="Lin Y.F."/>
            <person name="Huang M.D."/>
            <person name="Li C.Y."/>
            <person name="Huang L."/>
            <person name="Wang Z.W."/>
            <person name="Zhao X."/>
            <person name="Zhong W.Y."/>
            <person name="Peng D.H."/>
            <person name="Ahmad S."/>
            <person name="Lan S."/>
            <person name="Zhang J.S."/>
            <person name="Tsai W.C."/>
            <person name="Van de Peer Y."/>
            <person name="Liu Z.J."/>
        </authorList>
    </citation>
    <scope>NUCLEOTIDE SEQUENCE</scope>
    <source>
        <strain evidence="1">CP</strain>
    </source>
</reference>
<dbReference type="GO" id="GO:0003723">
    <property type="term" value="F:RNA binding"/>
    <property type="evidence" value="ECO:0007669"/>
    <property type="project" value="TreeGrafter"/>
</dbReference>
<dbReference type="Proteomes" id="UP001180020">
    <property type="component" value="Unassembled WGS sequence"/>
</dbReference>
<reference evidence="1" key="2">
    <citation type="submission" date="2023-06" db="EMBL/GenBank/DDBJ databases">
        <authorList>
            <person name="Ma L."/>
            <person name="Liu K.-W."/>
            <person name="Li Z."/>
            <person name="Hsiao Y.-Y."/>
            <person name="Qi Y."/>
            <person name="Fu T."/>
            <person name="Tang G."/>
            <person name="Zhang D."/>
            <person name="Sun W.-H."/>
            <person name="Liu D.-K."/>
            <person name="Li Y."/>
            <person name="Chen G.-Z."/>
            <person name="Liu X.-D."/>
            <person name="Liao X.-Y."/>
            <person name="Jiang Y.-T."/>
            <person name="Yu X."/>
            <person name="Hao Y."/>
            <person name="Huang J."/>
            <person name="Zhao X.-W."/>
            <person name="Ke S."/>
            <person name="Chen Y.-Y."/>
            <person name="Wu W.-L."/>
            <person name="Hsu J.-L."/>
            <person name="Lin Y.-F."/>
            <person name="Huang M.-D."/>
            <person name="Li C.-Y."/>
            <person name="Huang L."/>
            <person name="Wang Z.-W."/>
            <person name="Zhao X."/>
            <person name="Zhong W.-Y."/>
            <person name="Peng D.-H."/>
            <person name="Ahmad S."/>
            <person name="Lan S."/>
            <person name="Zhang J.-S."/>
            <person name="Tsai W.-C."/>
            <person name="Van De Peer Y."/>
            <person name="Liu Z.-J."/>
        </authorList>
    </citation>
    <scope>NUCLEOTIDE SEQUENCE</scope>
    <source>
        <strain evidence="1">CP</strain>
        <tissue evidence="1">Leaves</tissue>
    </source>
</reference>
<evidence type="ECO:0000313" key="1">
    <source>
        <dbReference type="EMBL" id="KAK1306329.1"/>
    </source>
</evidence>
<evidence type="ECO:0000313" key="2">
    <source>
        <dbReference type="Proteomes" id="UP001180020"/>
    </source>
</evidence>
<dbReference type="PANTHER" id="PTHR23185:SF0">
    <property type="entry name" value="PROTEIN VIRILIZER HOMOLOG"/>
    <property type="match status" value="1"/>
</dbReference>
<dbReference type="EMBL" id="JAUJYO010000010">
    <property type="protein sequence ID" value="KAK1306329.1"/>
    <property type="molecule type" value="Genomic_DNA"/>
</dbReference>
<name>A0AAV9DZE4_ACOCL</name>
<keyword evidence="2" id="KW-1185">Reference proteome</keyword>
<dbReference type="GO" id="GO:0036396">
    <property type="term" value="C:RNA N6-methyladenosine methyltransferase complex"/>
    <property type="evidence" value="ECO:0007669"/>
    <property type="project" value="TreeGrafter"/>
</dbReference>
<comment type="caution">
    <text evidence="1">The sequence shown here is derived from an EMBL/GenBank/DDBJ whole genome shotgun (WGS) entry which is preliminary data.</text>
</comment>
<protein>
    <submittedName>
        <fullName evidence="1">Uncharacterized protein</fullName>
    </submittedName>
</protein>
<gene>
    <name evidence="1" type="ORF">QJS10_CPA10g01876</name>
</gene>
<dbReference type="AlphaFoldDB" id="A0AAV9DZE4"/>
<dbReference type="PANTHER" id="PTHR23185">
    <property type="entry name" value="PROTEIN VIRILIZER HOMOLOG"/>
    <property type="match status" value="1"/>
</dbReference>
<dbReference type="InterPro" id="IPR026736">
    <property type="entry name" value="Virilizer"/>
</dbReference>
<organism evidence="1 2">
    <name type="scientific">Acorus calamus</name>
    <name type="common">Sweet flag</name>
    <dbReference type="NCBI Taxonomy" id="4465"/>
    <lineage>
        <taxon>Eukaryota</taxon>
        <taxon>Viridiplantae</taxon>
        <taxon>Streptophyta</taxon>
        <taxon>Embryophyta</taxon>
        <taxon>Tracheophyta</taxon>
        <taxon>Spermatophyta</taxon>
        <taxon>Magnoliopsida</taxon>
        <taxon>Liliopsida</taxon>
        <taxon>Acoraceae</taxon>
        <taxon>Acorus</taxon>
    </lineage>
</organism>
<accession>A0AAV9DZE4</accession>